<accession>A0AAJ0BN22</accession>
<dbReference type="Gene3D" id="3.40.30.10">
    <property type="entry name" value="Glutaredoxin"/>
    <property type="match status" value="2"/>
</dbReference>
<evidence type="ECO:0000313" key="4">
    <source>
        <dbReference type="Proteomes" id="UP001239445"/>
    </source>
</evidence>
<dbReference type="GO" id="GO:0003756">
    <property type="term" value="F:protein disulfide isomerase activity"/>
    <property type="evidence" value="ECO:0007669"/>
    <property type="project" value="TreeGrafter"/>
</dbReference>
<feature type="domain" description="Thioredoxin" evidence="2">
    <location>
        <begin position="55"/>
        <end position="107"/>
    </location>
</feature>
<dbReference type="Pfam" id="PF13848">
    <property type="entry name" value="Thioredoxin_6"/>
    <property type="match status" value="1"/>
</dbReference>
<protein>
    <recommendedName>
        <fullName evidence="2">Thioredoxin domain-containing protein</fullName>
    </recommendedName>
</protein>
<dbReference type="SUPFAM" id="SSF52833">
    <property type="entry name" value="Thioredoxin-like"/>
    <property type="match status" value="2"/>
</dbReference>
<dbReference type="CDD" id="cd02961">
    <property type="entry name" value="PDI_a_family"/>
    <property type="match status" value="1"/>
</dbReference>
<dbReference type="PANTHER" id="PTHR18929">
    <property type="entry name" value="PROTEIN DISULFIDE ISOMERASE"/>
    <property type="match status" value="1"/>
</dbReference>
<sequence length="344" mass="38760">MRLTTLLLIPPALGWSHFSGDSFERALEENEYTLVACNEKSTSLEQEWTFPAIPSIEVTSIDCIYSKSLCANYTVSSLPTIRLYHHATLLQRYRGPRRTSSIVSFVKRMTTRPCNEIPTIDASEISTFLSSDEVTFLAHLPSTSLIREHFEAQAKKYRDRYTFGITSDTRDGGRIECYNREDEMHHVLEVKEIGLVPSEGIETFVKKCATPLIPELTRRNEMEIYQSGKSLLHYLPPSPLHLQIFHQQVRPLAKKYQEYLTFLTTSPSEFPDAPSMLGLEDEGGVGLAVQNPATGEVYRYPFRGDLPVRAGEVEGFLGDIVRGKVKAWNRRGDGGGGGRGHEEL</sequence>
<dbReference type="GO" id="GO:0006457">
    <property type="term" value="P:protein folding"/>
    <property type="evidence" value="ECO:0007669"/>
    <property type="project" value="TreeGrafter"/>
</dbReference>
<evidence type="ECO:0000313" key="3">
    <source>
        <dbReference type="EMBL" id="KAK1760233.1"/>
    </source>
</evidence>
<keyword evidence="4" id="KW-1185">Reference proteome</keyword>
<dbReference type="InterPro" id="IPR013766">
    <property type="entry name" value="Thioredoxin_domain"/>
</dbReference>
<organism evidence="3 4">
    <name type="scientific">Echria macrotheca</name>
    <dbReference type="NCBI Taxonomy" id="438768"/>
    <lineage>
        <taxon>Eukaryota</taxon>
        <taxon>Fungi</taxon>
        <taxon>Dikarya</taxon>
        <taxon>Ascomycota</taxon>
        <taxon>Pezizomycotina</taxon>
        <taxon>Sordariomycetes</taxon>
        <taxon>Sordariomycetidae</taxon>
        <taxon>Sordariales</taxon>
        <taxon>Schizotheciaceae</taxon>
        <taxon>Echria</taxon>
    </lineage>
</organism>
<dbReference type="EMBL" id="MU839827">
    <property type="protein sequence ID" value="KAK1760233.1"/>
    <property type="molecule type" value="Genomic_DNA"/>
</dbReference>
<dbReference type="GO" id="GO:0034976">
    <property type="term" value="P:response to endoplasmic reticulum stress"/>
    <property type="evidence" value="ECO:0007669"/>
    <property type="project" value="TreeGrafter"/>
</dbReference>
<dbReference type="Pfam" id="PF00085">
    <property type="entry name" value="Thioredoxin"/>
    <property type="match status" value="1"/>
</dbReference>
<evidence type="ECO:0000259" key="2">
    <source>
        <dbReference type="Pfam" id="PF00085"/>
    </source>
</evidence>
<dbReference type="Proteomes" id="UP001239445">
    <property type="component" value="Unassembled WGS sequence"/>
</dbReference>
<evidence type="ECO:0000256" key="1">
    <source>
        <dbReference type="ARBA" id="ARBA00006347"/>
    </source>
</evidence>
<proteinExistence type="inferred from homology"/>
<dbReference type="InterPro" id="IPR036249">
    <property type="entry name" value="Thioredoxin-like_sf"/>
</dbReference>
<gene>
    <name evidence="3" type="ORF">QBC47DRAFT_448781</name>
</gene>
<comment type="caution">
    <text evidence="3">The sequence shown here is derived from an EMBL/GenBank/DDBJ whole genome shotgun (WGS) entry which is preliminary data.</text>
</comment>
<comment type="similarity">
    <text evidence="1">Belongs to the protein disulfide isomerase family.</text>
</comment>
<name>A0AAJ0BN22_9PEZI</name>
<reference evidence="3" key="1">
    <citation type="submission" date="2023-06" db="EMBL/GenBank/DDBJ databases">
        <title>Genome-scale phylogeny and comparative genomics of the fungal order Sordariales.</title>
        <authorList>
            <consortium name="Lawrence Berkeley National Laboratory"/>
            <person name="Hensen N."/>
            <person name="Bonometti L."/>
            <person name="Westerberg I."/>
            <person name="Brannstrom I.O."/>
            <person name="Guillou S."/>
            <person name="Cros-Aarteil S."/>
            <person name="Calhoun S."/>
            <person name="Haridas S."/>
            <person name="Kuo A."/>
            <person name="Mondo S."/>
            <person name="Pangilinan J."/>
            <person name="Riley R."/>
            <person name="Labutti K."/>
            <person name="Andreopoulos B."/>
            <person name="Lipzen A."/>
            <person name="Chen C."/>
            <person name="Yanf M."/>
            <person name="Daum C."/>
            <person name="Ng V."/>
            <person name="Clum A."/>
            <person name="Steindorff A."/>
            <person name="Ohm R."/>
            <person name="Martin F."/>
            <person name="Silar P."/>
            <person name="Natvig D."/>
            <person name="Lalanne C."/>
            <person name="Gautier V."/>
            <person name="Ament-Velasquez S.L."/>
            <person name="Kruys A."/>
            <person name="Hutchinson M.I."/>
            <person name="Powell A.J."/>
            <person name="Barry K."/>
            <person name="Miller A.N."/>
            <person name="Grigoriev I.V."/>
            <person name="Debuchy R."/>
            <person name="Gladieux P."/>
            <person name="Thoren M.H."/>
            <person name="Johannesson H."/>
        </authorList>
    </citation>
    <scope>NUCLEOTIDE SEQUENCE</scope>
    <source>
        <strain evidence="3">PSN4</strain>
    </source>
</reference>
<dbReference type="GO" id="GO:0005783">
    <property type="term" value="C:endoplasmic reticulum"/>
    <property type="evidence" value="ECO:0007669"/>
    <property type="project" value="TreeGrafter"/>
</dbReference>
<dbReference type="AlphaFoldDB" id="A0AAJ0BN22"/>